<evidence type="ECO:0000256" key="3">
    <source>
        <dbReference type="ARBA" id="ARBA00022530"/>
    </source>
</evidence>
<name>A0A8C5S5P7_LATLA</name>
<dbReference type="Pfam" id="PF01391">
    <property type="entry name" value="Collagen"/>
    <property type="match status" value="2"/>
</dbReference>
<feature type="region of interest" description="Disordered" evidence="5">
    <location>
        <begin position="172"/>
        <end position="191"/>
    </location>
</feature>
<feature type="region of interest" description="Disordered" evidence="5">
    <location>
        <begin position="1"/>
        <end position="123"/>
    </location>
</feature>
<dbReference type="PANTHER" id="PTHR24023">
    <property type="entry name" value="COLLAGEN ALPHA"/>
    <property type="match status" value="1"/>
</dbReference>
<dbReference type="GO" id="GO:0005615">
    <property type="term" value="C:extracellular space"/>
    <property type="evidence" value="ECO:0007669"/>
    <property type="project" value="TreeGrafter"/>
</dbReference>
<proteinExistence type="predicted"/>
<evidence type="ECO:0000256" key="4">
    <source>
        <dbReference type="ARBA" id="ARBA00023119"/>
    </source>
</evidence>
<dbReference type="Gene3D" id="1.20.5.320">
    <property type="entry name" value="6-Phosphogluconate Dehydrogenase, domain 3"/>
    <property type="match status" value="1"/>
</dbReference>
<dbReference type="GO" id="GO:0030198">
    <property type="term" value="P:extracellular matrix organization"/>
    <property type="evidence" value="ECO:0007669"/>
    <property type="project" value="TreeGrafter"/>
</dbReference>
<accession>A0A8C5S5P7</accession>
<feature type="compositionally biased region" description="Gly residues" evidence="5">
    <location>
        <begin position="14"/>
        <end position="32"/>
    </location>
</feature>
<keyword evidence="8" id="KW-1185">Reference proteome</keyword>
<sequence length="501" mass="52615">MGPPGAPGARGPQGPSGGDGPPGQRGGVGQPGAVGEKGEPGEAGDPGPPGEPGLQGVKGDVGEKGDSGQSGAAGPPGKKGPLGEDGSKGNMGESGIEGPSGKMGPVGPQGPPGQPGSEGLRGIPGAAVSIFSSWQMVDRGMKENRLQMNAISCCMEKNPNIRLIGLIGPPGEMGEKGDQGLPGNQGTPGTKGDTVSRWRLVEMGLPNQAHNTDTLFPPLKGNTGPHGPPGPPGSPGLLVSISCKILSNWEIEEQGDAPVEGDIDPDADGLAEVLAALSSLHDEVEQMRCPLGTLESPARVCKELQFCHAHLKDGEYWIDPNQGCSRDAFKVYCNFTAGGETCLFPDKKFEAVRLAAWSKEQPGSWFSTFKRGKKFSYVDADGNPVLVTQLTFLRLLSAVARQNFTLLCQNIAAWYEADTSSHMKALRFRAFNDVELMHNSTETPIHALYDGCQGRKGQERTVLQVVTQHVEHLPLIDVAVQDFGDTNQKFGFELGPVCFSG</sequence>
<dbReference type="Gene3D" id="2.60.120.1000">
    <property type="match status" value="1"/>
</dbReference>
<evidence type="ECO:0000259" key="6">
    <source>
        <dbReference type="PROSITE" id="PS51461"/>
    </source>
</evidence>
<dbReference type="GO" id="GO:0031012">
    <property type="term" value="C:extracellular matrix"/>
    <property type="evidence" value="ECO:0007669"/>
    <property type="project" value="TreeGrafter"/>
</dbReference>
<feature type="compositionally biased region" description="Low complexity" evidence="5">
    <location>
        <begin position="67"/>
        <end position="76"/>
    </location>
</feature>
<dbReference type="PROSITE" id="PS51461">
    <property type="entry name" value="NC1_FIB"/>
    <property type="match status" value="1"/>
</dbReference>
<dbReference type="SMART" id="SM00038">
    <property type="entry name" value="COLFI"/>
    <property type="match status" value="1"/>
</dbReference>
<dbReference type="Ensembl" id="ENSLLTT00000012206.1">
    <property type="protein sequence ID" value="ENSLLTP00000011740.1"/>
    <property type="gene ID" value="ENSLLTG00000009036.1"/>
</dbReference>
<feature type="domain" description="Fibrillar collagen NC1" evidence="6">
    <location>
        <begin position="271"/>
        <end position="500"/>
    </location>
</feature>
<dbReference type="GO" id="GO:0005581">
    <property type="term" value="C:collagen trimer"/>
    <property type="evidence" value="ECO:0007669"/>
    <property type="project" value="UniProtKB-KW"/>
</dbReference>
<reference evidence="7" key="1">
    <citation type="submission" date="2025-08" db="UniProtKB">
        <authorList>
            <consortium name="Ensembl"/>
        </authorList>
    </citation>
    <scope>IDENTIFICATION</scope>
</reference>
<dbReference type="PANTHER" id="PTHR24023:SF1096">
    <property type="entry name" value="COLLAGEN ALPHA-1(I) CHAIN-LIKE"/>
    <property type="match status" value="1"/>
</dbReference>
<dbReference type="InterPro" id="IPR000885">
    <property type="entry name" value="Fib_collagen_C"/>
</dbReference>
<dbReference type="Pfam" id="PF01410">
    <property type="entry name" value="COLFI"/>
    <property type="match status" value="1"/>
</dbReference>
<evidence type="ECO:0000256" key="5">
    <source>
        <dbReference type="SAM" id="MobiDB-lite"/>
    </source>
</evidence>
<dbReference type="GO" id="GO:0030020">
    <property type="term" value="F:extracellular matrix structural constituent conferring tensile strength"/>
    <property type="evidence" value="ECO:0007669"/>
    <property type="project" value="TreeGrafter"/>
</dbReference>
<keyword evidence="4" id="KW-0176">Collagen</keyword>
<reference evidence="7" key="2">
    <citation type="submission" date="2025-09" db="UniProtKB">
        <authorList>
            <consortium name="Ensembl"/>
        </authorList>
    </citation>
    <scope>IDENTIFICATION</scope>
</reference>
<comment type="subcellular location">
    <subcellularLocation>
        <location evidence="1">Secreted</location>
    </subcellularLocation>
</comment>
<dbReference type="AlphaFoldDB" id="A0A8C5S5P7"/>
<organism evidence="7 8">
    <name type="scientific">Laticauda laticaudata</name>
    <name type="common">Blue-ringed sea krait</name>
    <name type="synonym">Blue-lipped sea krait</name>
    <dbReference type="NCBI Taxonomy" id="8630"/>
    <lineage>
        <taxon>Eukaryota</taxon>
        <taxon>Metazoa</taxon>
        <taxon>Chordata</taxon>
        <taxon>Craniata</taxon>
        <taxon>Vertebrata</taxon>
        <taxon>Euteleostomi</taxon>
        <taxon>Lepidosauria</taxon>
        <taxon>Squamata</taxon>
        <taxon>Bifurcata</taxon>
        <taxon>Unidentata</taxon>
        <taxon>Episquamata</taxon>
        <taxon>Toxicofera</taxon>
        <taxon>Serpentes</taxon>
        <taxon>Colubroidea</taxon>
        <taxon>Elapidae</taxon>
        <taxon>Laticaudinae</taxon>
        <taxon>Laticauda</taxon>
    </lineage>
</organism>
<dbReference type="InterPro" id="IPR008160">
    <property type="entry name" value="Collagen"/>
</dbReference>
<dbReference type="FunFam" id="2.60.120.1000:FF:000002">
    <property type="entry name" value="Collagen XI alpha 1 chain"/>
    <property type="match status" value="1"/>
</dbReference>
<dbReference type="GeneTree" id="ENSGT00940000162394"/>
<evidence type="ECO:0000313" key="8">
    <source>
        <dbReference type="Proteomes" id="UP000694406"/>
    </source>
</evidence>
<dbReference type="Proteomes" id="UP000694406">
    <property type="component" value="Unplaced"/>
</dbReference>
<evidence type="ECO:0000256" key="1">
    <source>
        <dbReference type="ARBA" id="ARBA00004613"/>
    </source>
</evidence>
<protein>
    <recommendedName>
        <fullName evidence="6">Fibrillar collagen NC1 domain-containing protein</fullName>
    </recommendedName>
</protein>
<dbReference type="InterPro" id="IPR050149">
    <property type="entry name" value="Collagen_superfamily"/>
</dbReference>
<keyword evidence="3" id="KW-0272">Extracellular matrix</keyword>
<keyword evidence="2" id="KW-0964">Secreted</keyword>
<evidence type="ECO:0000256" key="2">
    <source>
        <dbReference type="ARBA" id="ARBA00022525"/>
    </source>
</evidence>
<evidence type="ECO:0000313" key="7">
    <source>
        <dbReference type="Ensembl" id="ENSLLTP00000011740.1"/>
    </source>
</evidence>